<protein>
    <recommendedName>
        <fullName evidence="1">Transglycosylase SLT domain-containing protein</fullName>
    </recommendedName>
</protein>
<dbReference type="InterPro" id="IPR008258">
    <property type="entry name" value="Transglycosylase_SLT_dom_1"/>
</dbReference>
<dbReference type="Proteomes" id="UP000255697">
    <property type="component" value="Segment"/>
</dbReference>
<feature type="domain" description="Transglycosylase SLT" evidence="1">
    <location>
        <begin position="57"/>
        <end position="161"/>
    </location>
</feature>
<dbReference type="Pfam" id="PF01464">
    <property type="entry name" value="SLT"/>
    <property type="match status" value="1"/>
</dbReference>
<proteinExistence type="predicted"/>
<dbReference type="EMBL" id="MH460829">
    <property type="protein sequence ID" value="AXF40708.1"/>
    <property type="molecule type" value="Genomic_DNA"/>
</dbReference>
<gene>
    <name evidence="2" type="ORF">Ac3_139</name>
</gene>
<name>A0A345AUX5_9CAUD</name>
<evidence type="ECO:0000259" key="1">
    <source>
        <dbReference type="Pfam" id="PF01464"/>
    </source>
</evidence>
<organism evidence="2 3">
    <name type="scientific">Acinetobacter phage vB_ApiM_fHyAci03</name>
    <dbReference type="NCBI Taxonomy" id="2269366"/>
    <lineage>
        <taxon>Viruses</taxon>
        <taxon>Duplodnaviria</taxon>
        <taxon>Heunggongvirae</taxon>
        <taxon>Uroviricota</taxon>
        <taxon>Caudoviricetes</taxon>
        <taxon>Pantevenvirales</taxon>
        <taxon>Straboviridae</taxon>
        <taxon>Twarogvirinae</taxon>
        <taxon>Lazarusvirus</taxon>
        <taxon>Lazarusvirus fhyacithree</taxon>
    </lineage>
</organism>
<dbReference type="InterPro" id="IPR023346">
    <property type="entry name" value="Lysozyme-like_dom_sf"/>
</dbReference>
<accession>A0A345AUX5</accession>
<dbReference type="Gene3D" id="1.10.530.10">
    <property type="match status" value="1"/>
</dbReference>
<reference evidence="3" key="1">
    <citation type="submission" date="2018-06" db="EMBL/GenBank/DDBJ databases">
        <title>Whole genome analysis of phage vB_ApiM_fHyAci03 infecting Acinetobacter pittii.</title>
        <authorList>
            <person name="Kiljunen S."/>
            <person name="Wicklund A."/>
            <person name="Skurnik M."/>
        </authorList>
    </citation>
    <scope>NUCLEOTIDE SEQUENCE [LARGE SCALE GENOMIC DNA]</scope>
</reference>
<evidence type="ECO:0000313" key="3">
    <source>
        <dbReference type="Proteomes" id="UP000255697"/>
    </source>
</evidence>
<keyword evidence="3" id="KW-1185">Reference proteome</keyword>
<sequence length="173" mass="19656">MKYLKLLLLSITLMVSPTIFAKYNFSEVQIKNMQKAYKYGRSQPLKFNGSRVDFGYIMAAIIWQETSAGINCGTGKHAAGQYQNLVTTVKSRMAQNGIQKSRAQITKELQNPNVSAHWARVEMQSWLKVHNGDINRALASYNAGWKHQRGALYSRNVLKKANYLKDNNVLKVE</sequence>
<dbReference type="SUPFAM" id="SSF53955">
    <property type="entry name" value="Lysozyme-like"/>
    <property type="match status" value="1"/>
</dbReference>
<evidence type="ECO:0000313" key="2">
    <source>
        <dbReference type="EMBL" id="AXF40708.1"/>
    </source>
</evidence>